<reference evidence="2 3" key="1">
    <citation type="submission" date="2018-05" db="EMBL/GenBank/DDBJ databases">
        <title>Evolution of GPA BGCs.</title>
        <authorList>
            <person name="Waglechner N."/>
            <person name="Wright G.D."/>
        </authorList>
    </citation>
    <scope>NUCLEOTIDE SEQUENCE [LARGE SCALE GENOMIC DNA]</scope>
    <source>
        <strain evidence="2 3">DSM 5908</strain>
    </source>
</reference>
<dbReference type="AlphaFoldDB" id="A0A428W4A1"/>
<proteinExistence type="predicted"/>
<accession>A0A428W4A1</accession>
<organism evidence="2 3">
    <name type="scientific">Amycolatopsis balhimycina DSM 5908</name>
    <dbReference type="NCBI Taxonomy" id="1081091"/>
    <lineage>
        <taxon>Bacteria</taxon>
        <taxon>Bacillati</taxon>
        <taxon>Actinomycetota</taxon>
        <taxon>Actinomycetes</taxon>
        <taxon>Pseudonocardiales</taxon>
        <taxon>Pseudonocardiaceae</taxon>
        <taxon>Amycolatopsis</taxon>
    </lineage>
</organism>
<feature type="region of interest" description="Disordered" evidence="1">
    <location>
        <begin position="94"/>
        <end position="114"/>
    </location>
</feature>
<protein>
    <submittedName>
        <fullName evidence="2">Uncharacterized protein</fullName>
    </submittedName>
</protein>
<evidence type="ECO:0000313" key="3">
    <source>
        <dbReference type="Proteomes" id="UP000286716"/>
    </source>
</evidence>
<keyword evidence="3" id="KW-1185">Reference proteome</keyword>
<dbReference type="Proteomes" id="UP000286716">
    <property type="component" value="Unassembled WGS sequence"/>
</dbReference>
<evidence type="ECO:0000256" key="1">
    <source>
        <dbReference type="SAM" id="MobiDB-lite"/>
    </source>
</evidence>
<name>A0A428W4A1_AMYBA</name>
<dbReference type="EMBL" id="QHHU01000063">
    <property type="protein sequence ID" value="RSM37922.1"/>
    <property type="molecule type" value="Genomic_DNA"/>
</dbReference>
<sequence length="154" mass="16825">MRWDLRSGRFDHFDLPAVAGYRPFTVQPSSVSATTWATTPPTSPTSYALTSLRPVFWLEACSSRSRYSPGRHRASAVQGVGACLDDPAASNMRSHSWAEVRSGSRRPPDEQLDRTGLVRNCRSIGAATDRGTWIRTETVIAGAVVTGDCWAGRL</sequence>
<evidence type="ECO:0000313" key="2">
    <source>
        <dbReference type="EMBL" id="RSM37922.1"/>
    </source>
</evidence>
<gene>
    <name evidence="2" type="ORF">DMA12_34765</name>
</gene>
<comment type="caution">
    <text evidence="2">The sequence shown here is derived from an EMBL/GenBank/DDBJ whole genome shotgun (WGS) entry which is preliminary data.</text>
</comment>